<organism evidence="3 4">
    <name type="scientific">Paludibacterium paludis</name>
    <dbReference type="NCBI Taxonomy" id="1225769"/>
    <lineage>
        <taxon>Bacteria</taxon>
        <taxon>Pseudomonadati</taxon>
        <taxon>Pseudomonadota</taxon>
        <taxon>Betaproteobacteria</taxon>
        <taxon>Neisseriales</taxon>
        <taxon>Chromobacteriaceae</taxon>
        <taxon>Paludibacterium</taxon>
    </lineage>
</organism>
<evidence type="ECO:0000256" key="1">
    <source>
        <dbReference type="SAM" id="SignalP"/>
    </source>
</evidence>
<evidence type="ECO:0000313" key="3">
    <source>
        <dbReference type="EMBL" id="GGY13367.1"/>
    </source>
</evidence>
<reference evidence="3" key="2">
    <citation type="submission" date="2020-09" db="EMBL/GenBank/DDBJ databases">
        <authorList>
            <person name="Sun Q."/>
            <person name="Kim S."/>
        </authorList>
    </citation>
    <scope>NUCLEOTIDE SEQUENCE</scope>
    <source>
        <strain evidence="3">KCTC 32182</strain>
    </source>
</reference>
<gene>
    <name evidence="3" type="ORF">GCM10011289_15830</name>
</gene>
<feature type="signal peptide" evidence="1">
    <location>
        <begin position="1"/>
        <end position="22"/>
    </location>
</feature>
<evidence type="ECO:0000313" key="4">
    <source>
        <dbReference type="Proteomes" id="UP000645257"/>
    </source>
</evidence>
<accession>A0A918P1C0</accession>
<comment type="caution">
    <text evidence="3">The sequence shown here is derived from an EMBL/GenBank/DDBJ whole genome shotgun (WGS) entry which is preliminary data.</text>
</comment>
<dbReference type="NCBIfam" id="TIGR02595">
    <property type="entry name" value="PEP_CTERM"/>
    <property type="match status" value="1"/>
</dbReference>
<dbReference type="AlphaFoldDB" id="A0A918P1C0"/>
<sequence length="176" mass="18963">MANAKQWGVAIMAAMVSMSAAAAVRTARIETGEYMGRQAWFGDSVPLGQREFLVPEDGSYDIGFALTPVDASQSPLHFVTHFIWNTAENLPAGRTRASPGDAALAAGNAYSMTRTLRLTKGHYTYLLDFYSASPWAGEYRFSIAPSPFSAPVPEPGAVALMGVGLAALTMRRRRIT</sequence>
<proteinExistence type="predicted"/>
<dbReference type="Proteomes" id="UP000645257">
    <property type="component" value="Unassembled WGS sequence"/>
</dbReference>
<protein>
    <recommendedName>
        <fullName evidence="2">Ice-binding protein C-terminal domain-containing protein</fullName>
    </recommendedName>
</protein>
<name>A0A918P1C0_9NEIS</name>
<reference evidence="3" key="1">
    <citation type="journal article" date="2014" name="Int. J. Syst. Evol. Microbiol.">
        <title>Complete genome sequence of Corynebacterium casei LMG S-19264T (=DSM 44701T), isolated from a smear-ripened cheese.</title>
        <authorList>
            <consortium name="US DOE Joint Genome Institute (JGI-PGF)"/>
            <person name="Walter F."/>
            <person name="Albersmeier A."/>
            <person name="Kalinowski J."/>
            <person name="Ruckert C."/>
        </authorList>
    </citation>
    <scope>NUCLEOTIDE SEQUENCE</scope>
    <source>
        <strain evidence="3">KCTC 32182</strain>
    </source>
</reference>
<feature type="chain" id="PRO_5037411045" description="Ice-binding protein C-terminal domain-containing protein" evidence="1">
    <location>
        <begin position="23"/>
        <end position="176"/>
    </location>
</feature>
<dbReference type="Pfam" id="PF07589">
    <property type="entry name" value="PEP-CTERM"/>
    <property type="match status" value="1"/>
</dbReference>
<feature type="domain" description="Ice-binding protein C-terminal" evidence="2">
    <location>
        <begin position="151"/>
        <end position="173"/>
    </location>
</feature>
<keyword evidence="1" id="KW-0732">Signal</keyword>
<evidence type="ECO:0000259" key="2">
    <source>
        <dbReference type="Pfam" id="PF07589"/>
    </source>
</evidence>
<dbReference type="RefSeq" id="WP_189533043.1">
    <property type="nucleotide sequence ID" value="NZ_BMYX01000007.1"/>
</dbReference>
<dbReference type="EMBL" id="BMYX01000007">
    <property type="protein sequence ID" value="GGY13367.1"/>
    <property type="molecule type" value="Genomic_DNA"/>
</dbReference>
<dbReference type="InterPro" id="IPR013424">
    <property type="entry name" value="Ice-binding_C"/>
</dbReference>
<keyword evidence="4" id="KW-1185">Reference proteome</keyword>